<keyword evidence="5" id="KW-0411">Iron-sulfur</keyword>
<proteinExistence type="predicted"/>
<evidence type="ECO:0000256" key="2">
    <source>
        <dbReference type="ARBA" id="ARBA00022691"/>
    </source>
</evidence>
<feature type="domain" description="Radical SAM core" evidence="6">
    <location>
        <begin position="18"/>
        <end position="240"/>
    </location>
</feature>
<keyword evidence="8" id="KW-1185">Reference proteome</keyword>
<dbReference type="Pfam" id="PF04055">
    <property type="entry name" value="Radical_SAM"/>
    <property type="match status" value="1"/>
</dbReference>
<dbReference type="InterPro" id="IPR013785">
    <property type="entry name" value="Aldolase_TIM"/>
</dbReference>
<dbReference type="Gene3D" id="3.20.20.70">
    <property type="entry name" value="Aldolase class I"/>
    <property type="match status" value="1"/>
</dbReference>
<evidence type="ECO:0000313" key="8">
    <source>
        <dbReference type="Proteomes" id="UP000309544"/>
    </source>
</evidence>
<dbReference type="SFLD" id="SFLDG01386">
    <property type="entry name" value="main_SPASM_domain-containing"/>
    <property type="match status" value="1"/>
</dbReference>
<keyword evidence="2" id="KW-0949">S-adenosyl-L-methionine</keyword>
<dbReference type="PANTHER" id="PTHR11228:SF7">
    <property type="entry name" value="PQQA PEPTIDE CYCLASE"/>
    <property type="match status" value="1"/>
</dbReference>
<dbReference type="InterPro" id="IPR050377">
    <property type="entry name" value="Radical_SAM_PqqE_MftC-like"/>
</dbReference>
<accession>A0A5C4RT95</accession>
<keyword evidence="3" id="KW-0479">Metal-binding</keyword>
<sequence>MTTERLSICTECHEREGDSPQLRHLVILVTERCNSRCRHCGYGGSALSQAMEMPTETILGLISEAAAMGCDRIILSGGEPMLRNDIVELFRHTCSLGIDSTCALCTNGSLIDREKAVQLASANPSGRVVLSLDGHTEELHDAIRGFPGSFRRVLAAVDYLKEAFGNTGHIGINTVINSDNVAQAERIIDVVAGLGIRSHKLVPVYSRCAAESHALSDHELAGLFHRAKHLRKRAEHHHMELVNLSPYARVETAGCHVPSFLSFVDSRGRIYGCNLAKTGFQVSEAPPLGIYKREGDLATCWTSEAYRTFRDKARLKLHAFCEPACPDITAHTMNFLHGPCGSCINQVSLS</sequence>
<dbReference type="InterPro" id="IPR023885">
    <property type="entry name" value="4Fe4S-binding_SPASM_dom"/>
</dbReference>
<dbReference type="GO" id="GO:0051536">
    <property type="term" value="F:iron-sulfur cluster binding"/>
    <property type="evidence" value="ECO:0007669"/>
    <property type="project" value="UniProtKB-KW"/>
</dbReference>
<dbReference type="EMBL" id="VDCI01000011">
    <property type="protein sequence ID" value="TNJ34164.1"/>
    <property type="molecule type" value="Genomic_DNA"/>
</dbReference>
<dbReference type="SMART" id="SM00729">
    <property type="entry name" value="Elp3"/>
    <property type="match status" value="1"/>
</dbReference>
<dbReference type="SUPFAM" id="SSF102114">
    <property type="entry name" value="Radical SAM enzymes"/>
    <property type="match status" value="1"/>
</dbReference>
<dbReference type="Proteomes" id="UP000309544">
    <property type="component" value="Unassembled WGS sequence"/>
</dbReference>
<dbReference type="SFLD" id="SFLDG01067">
    <property type="entry name" value="SPASM/twitch_domain_containing"/>
    <property type="match status" value="1"/>
</dbReference>
<gene>
    <name evidence="7" type="ORF">FGF68_10010</name>
</gene>
<dbReference type="InterPro" id="IPR006638">
    <property type="entry name" value="Elp3/MiaA/NifB-like_rSAM"/>
</dbReference>
<name>A0A5C4RT95_PROVB</name>
<dbReference type="SFLD" id="SFLDS00029">
    <property type="entry name" value="Radical_SAM"/>
    <property type="match status" value="1"/>
</dbReference>
<organism evidence="7 8">
    <name type="scientific">Prosthecochloris vibrioformis</name>
    <name type="common">Chlorobium vibrioforme</name>
    <dbReference type="NCBI Taxonomy" id="1098"/>
    <lineage>
        <taxon>Bacteria</taxon>
        <taxon>Pseudomonadati</taxon>
        <taxon>Chlorobiota</taxon>
        <taxon>Chlorobiia</taxon>
        <taxon>Chlorobiales</taxon>
        <taxon>Chlorobiaceae</taxon>
        <taxon>Prosthecochloris</taxon>
    </lineage>
</organism>
<protein>
    <submittedName>
        <fullName evidence="7">Radical SAM protein</fullName>
    </submittedName>
</protein>
<dbReference type="CDD" id="cd21109">
    <property type="entry name" value="SPASM"/>
    <property type="match status" value="1"/>
</dbReference>
<evidence type="ECO:0000256" key="3">
    <source>
        <dbReference type="ARBA" id="ARBA00022723"/>
    </source>
</evidence>
<dbReference type="InterPro" id="IPR058240">
    <property type="entry name" value="rSAM_sf"/>
</dbReference>
<evidence type="ECO:0000313" key="7">
    <source>
        <dbReference type="EMBL" id="TNJ34164.1"/>
    </source>
</evidence>
<evidence type="ECO:0000256" key="1">
    <source>
        <dbReference type="ARBA" id="ARBA00001966"/>
    </source>
</evidence>
<dbReference type="RefSeq" id="WP_139626926.1">
    <property type="nucleotide sequence ID" value="NZ_VDCI01000011.1"/>
</dbReference>
<dbReference type="GO" id="GO:0003824">
    <property type="term" value="F:catalytic activity"/>
    <property type="evidence" value="ECO:0007669"/>
    <property type="project" value="InterPro"/>
</dbReference>
<evidence type="ECO:0000256" key="5">
    <source>
        <dbReference type="ARBA" id="ARBA00023014"/>
    </source>
</evidence>
<dbReference type="PROSITE" id="PS51918">
    <property type="entry name" value="RADICAL_SAM"/>
    <property type="match status" value="1"/>
</dbReference>
<comment type="caution">
    <text evidence="7">The sequence shown here is derived from an EMBL/GenBank/DDBJ whole genome shotgun (WGS) entry which is preliminary data.</text>
</comment>
<comment type="cofactor">
    <cofactor evidence="1">
        <name>[4Fe-4S] cluster</name>
        <dbReference type="ChEBI" id="CHEBI:49883"/>
    </cofactor>
</comment>
<evidence type="ECO:0000256" key="4">
    <source>
        <dbReference type="ARBA" id="ARBA00023004"/>
    </source>
</evidence>
<dbReference type="Pfam" id="PF13186">
    <property type="entry name" value="SPASM"/>
    <property type="match status" value="1"/>
</dbReference>
<dbReference type="PANTHER" id="PTHR11228">
    <property type="entry name" value="RADICAL SAM DOMAIN PROTEIN"/>
    <property type="match status" value="1"/>
</dbReference>
<reference evidence="7 8" key="1">
    <citation type="submission" date="2019-05" db="EMBL/GenBank/DDBJ databases">
        <title>Draft Whole-Genome sequence of the green sulfur bacterium Prosthecochloris vibrioformis DSM 260.</title>
        <authorList>
            <person name="Meyer T.E."/>
            <person name="Kyndt J.A."/>
        </authorList>
    </citation>
    <scope>NUCLEOTIDE SEQUENCE [LARGE SCALE GENOMIC DNA]</scope>
    <source>
        <strain evidence="7 8">DSM 260</strain>
    </source>
</reference>
<evidence type="ECO:0000259" key="6">
    <source>
        <dbReference type="PROSITE" id="PS51918"/>
    </source>
</evidence>
<dbReference type="CDD" id="cd01335">
    <property type="entry name" value="Radical_SAM"/>
    <property type="match status" value="1"/>
</dbReference>
<dbReference type="AlphaFoldDB" id="A0A5C4RT95"/>
<keyword evidence="4" id="KW-0408">Iron</keyword>
<dbReference type="GO" id="GO:0046872">
    <property type="term" value="F:metal ion binding"/>
    <property type="evidence" value="ECO:0007669"/>
    <property type="project" value="UniProtKB-KW"/>
</dbReference>
<dbReference type="InterPro" id="IPR007197">
    <property type="entry name" value="rSAM"/>
</dbReference>